<dbReference type="InterPro" id="IPR002051">
    <property type="entry name" value="Haem_Oase"/>
</dbReference>
<accession>A0A2T4USQ1</accession>
<dbReference type="EMBL" id="PZPL01000001">
    <property type="protein sequence ID" value="PTL72536.1"/>
    <property type="molecule type" value="Genomic_DNA"/>
</dbReference>
<dbReference type="GO" id="GO:0046872">
    <property type="term" value="F:metal ion binding"/>
    <property type="evidence" value="ECO:0007669"/>
    <property type="project" value="UniProtKB-KW"/>
</dbReference>
<dbReference type="CDD" id="cd19165">
    <property type="entry name" value="HemeO"/>
    <property type="match status" value="1"/>
</dbReference>
<dbReference type="GO" id="GO:0020037">
    <property type="term" value="F:heme binding"/>
    <property type="evidence" value="ECO:0007669"/>
    <property type="project" value="TreeGrafter"/>
</dbReference>
<dbReference type="InterPro" id="IPR016053">
    <property type="entry name" value="Haem_Oase-like"/>
</dbReference>
<feature type="binding site" evidence="4">
    <location>
        <position position="155"/>
    </location>
    <ligand>
        <name>heme b</name>
        <dbReference type="ChEBI" id="CHEBI:60344"/>
    </ligand>
</feature>
<dbReference type="Pfam" id="PF01126">
    <property type="entry name" value="Heme_oxygenase"/>
    <property type="match status" value="1"/>
</dbReference>
<reference evidence="6 7" key="1">
    <citation type="submission" date="2018-03" db="EMBL/GenBank/DDBJ databases">
        <title>Bacteriophage NCPPB3778 and a type I-E CRISPR drive the evolution of the US Biological Select Agent, Rathayibacter toxicus.</title>
        <authorList>
            <person name="Davis E.W.II."/>
            <person name="Tabima J.F."/>
            <person name="Weisberg A.J."/>
            <person name="Dantas Lopes L."/>
            <person name="Wiseman M.S."/>
            <person name="Wiseman M.S."/>
            <person name="Pupko T."/>
            <person name="Belcher M.S."/>
            <person name="Sechler A.J."/>
            <person name="Tancos M.A."/>
            <person name="Schroeder B.K."/>
            <person name="Murray T.D."/>
            <person name="Luster D.G."/>
            <person name="Schneider W.L."/>
            <person name="Rogers E."/>
            <person name="Andreote F.D."/>
            <person name="Grunwald N.J."/>
            <person name="Putnam M.L."/>
            <person name="Chang J.H."/>
        </authorList>
    </citation>
    <scope>NUCLEOTIDE SEQUENCE [LARGE SCALE GENOMIC DNA]</scope>
    <source>
        <strain evidence="6 7">DSM 15933</strain>
    </source>
</reference>
<sequence length="243" mass="25375">MTAATASSLPAIVPVTPSVVPADASPVTAAPLSAAPPLGVAGALRDATGDEHRYAETRGYVTALMQGELSLAEFARYLGQLLPVYEALEARVPSAADPALLHDTAVHRVPALRASLVALGVDPSTVVPLDATAHYAARIASFGDGDGMLHLAHHYTRYLGDLSGGQAIATMMARHYGASAEQLAFFRFEAIENAVHFKRAYRAQLDALSLPPAALDAMVAEARHAFALNAAVFDALDASRLPA</sequence>
<gene>
    <name evidence="6" type="ORF">C1I63_06515</name>
</gene>
<feature type="binding site" description="axial binding residue" evidence="5">
    <location>
        <position position="52"/>
    </location>
    <ligand>
        <name>heme b</name>
        <dbReference type="ChEBI" id="CHEBI:60344"/>
    </ligand>
    <ligandPart>
        <name>Fe</name>
        <dbReference type="ChEBI" id="CHEBI:18248"/>
    </ligandPart>
</feature>
<evidence type="ECO:0000256" key="2">
    <source>
        <dbReference type="ARBA" id="ARBA00022723"/>
    </source>
</evidence>
<evidence type="ECO:0000256" key="4">
    <source>
        <dbReference type="PIRSR" id="PIRSR000343-1"/>
    </source>
</evidence>
<dbReference type="InterPro" id="IPR016084">
    <property type="entry name" value="Haem_Oase-like_multi-hlx"/>
</dbReference>
<evidence type="ECO:0000256" key="1">
    <source>
        <dbReference type="ARBA" id="ARBA00022617"/>
    </source>
</evidence>
<dbReference type="PANTHER" id="PTHR10720">
    <property type="entry name" value="HEME OXYGENASE"/>
    <property type="match status" value="1"/>
</dbReference>
<dbReference type="AlphaFoldDB" id="A0A2T4USQ1"/>
<evidence type="ECO:0000313" key="7">
    <source>
        <dbReference type="Proteomes" id="UP000241085"/>
    </source>
</evidence>
<proteinExistence type="predicted"/>
<keyword evidence="2 5" id="KW-0479">Metal-binding</keyword>
<keyword evidence="7" id="KW-1185">Reference proteome</keyword>
<evidence type="ECO:0000256" key="3">
    <source>
        <dbReference type="ARBA" id="ARBA00023004"/>
    </source>
</evidence>
<dbReference type="SUPFAM" id="SSF48613">
    <property type="entry name" value="Heme oxygenase-like"/>
    <property type="match status" value="1"/>
</dbReference>
<dbReference type="GO" id="GO:0004392">
    <property type="term" value="F:heme oxygenase (decyclizing) activity"/>
    <property type="evidence" value="ECO:0007669"/>
    <property type="project" value="InterPro"/>
</dbReference>
<name>A0A2T4USQ1_9MICO</name>
<dbReference type="GO" id="GO:0006979">
    <property type="term" value="P:response to oxidative stress"/>
    <property type="evidence" value="ECO:0007669"/>
    <property type="project" value="TreeGrafter"/>
</dbReference>
<dbReference type="GO" id="GO:0042167">
    <property type="term" value="P:heme catabolic process"/>
    <property type="evidence" value="ECO:0007669"/>
    <property type="project" value="TreeGrafter"/>
</dbReference>
<dbReference type="PANTHER" id="PTHR10720:SF0">
    <property type="entry name" value="HEME OXYGENASE"/>
    <property type="match status" value="1"/>
</dbReference>
<protein>
    <submittedName>
        <fullName evidence="6">Biliverdin-producing heme oxygenase</fullName>
    </submittedName>
</protein>
<dbReference type="Proteomes" id="UP000241085">
    <property type="component" value="Unassembled WGS sequence"/>
</dbReference>
<dbReference type="PIRSF" id="PIRSF000343">
    <property type="entry name" value="Haem_Oase"/>
    <property type="match status" value="1"/>
</dbReference>
<keyword evidence="1 4" id="KW-0349">Heme</keyword>
<organism evidence="6 7">
    <name type="scientific">Rathayibacter caricis DSM 15933</name>
    <dbReference type="NCBI Taxonomy" id="1328867"/>
    <lineage>
        <taxon>Bacteria</taxon>
        <taxon>Bacillati</taxon>
        <taxon>Actinomycetota</taxon>
        <taxon>Actinomycetes</taxon>
        <taxon>Micrococcales</taxon>
        <taxon>Microbacteriaceae</taxon>
        <taxon>Rathayibacter</taxon>
    </lineage>
</organism>
<dbReference type="GO" id="GO:0006788">
    <property type="term" value="P:heme oxidation"/>
    <property type="evidence" value="ECO:0007669"/>
    <property type="project" value="InterPro"/>
</dbReference>
<comment type="caution">
    <text evidence="6">The sequence shown here is derived from an EMBL/GenBank/DDBJ whole genome shotgun (WGS) entry which is preliminary data.</text>
</comment>
<feature type="binding site" evidence="4">
    <location>
        <position position="45"/>
    </location>
    <ligand>
        <name>heme b</name>
        <dbReference type="ChEBI" id="CHEBI:60344"/>
    </ligand>
</feature>
<dbReference type="PRINTS" id="PR00088">
    <property type="entry name" value="HAEMOXYGNASE"/>
</dbReference>
<dbReference type="Gene3D" id="1.20.910.10">
    <property type="entry name" value="Heme oxygenase-like"/>
    <property type="match status" value="1"/>
</dbReference>
<evidence type="ECO:0000256" key="5">
    <source>
        <dbReference type="PIRSR" id="PIRSR000343-2"/>
    </source>
</evidence>
<evidence type="ECO:0000313" key="6">
    <source>
        <dbReference type="EMBL" id="PTL72536.1"/>
    </source>
</evidence>
<keyword evidence="3 5" id="KW-0408">Iron</keyword>
<feature type="binding site" evidence="4">
    <location>
        <position position="202"/>
    </location>
    <ligand>
        <name>heme b</name>
        <dbReference type="ChEBI" id="CHEBI:60344"/>
    </ligand>
</feature>